<dbReference type="EMBL" id="PDLN01000007">
    <property type="protein sequence ID" value="RDW80340.1"/>
    <property type="molecule type" value="Genomic_DNA"/>
</dbReference>
<proteinExistence type="predicted"/>
<dbReference type="Gene3D" id="3.40.50.150">
    <property type="entry name" value="Vaccinia Virus protein VP39"/>
    <property type="match status" value="1"/>
</dbReference>
<feature type="compositionally biased region" description="Basic and acidic residues" evidence="1">
    <location>
        <begin position="1"/>
        <end position="14"/>
    </location>
</feature>
<organism evidence="2 3">
    <name type="scientific">Coleophoma crateriformis</name>
    <dbReference type="NCBI Taxonomy" id="565419"/>
    <lineage>
        <taxon>Eukaryota</taxon>
        <taxon>Fungi</taxon>
        <taxon>Dikarya</taxon>
        <taxon>Ascomycota</taxon>
        <taxon>Pezizomycotina</taxon>
        <taxon>Leotiomycetes</taxon>
        <taxon>Helotiales</taxon>
        <taxon>Dermateaceae</taxon>
        <taxon>Coleophoma</taxon>
    </lineage>
</organism>
<protein>
    <recommendedName>
        <fullName evidence="4">S-adenosyl-L-methionine-dependent methyltransferase</fullName>
    </recommendedName>
</protein>
<feature type="region of interest" description="Disordered" evidence="1">
    <location>
        <begin position="1"/>
        <end position="62"/>
    </location>
</feature>
<accession>A0A3D8S2F4</accession>
<dbReference type="OrthoDB" id="2013972at2759"/>
<evidence type="ECO:0000256" key="1">
    <source>
        <dbReference type="SAM" id="MobiDB-lite"/>
    </source>
</evidence>
<dbReference type="Pfam" id="PF13489">
    <property type="entry name" value="Methyltransf_23"/>
    <property type="match status" value="1"/>
</dbReference>
<sequence>MLDGSSSEKAKRLDGGTLFDGKFGNKEPAPGNVERLPVSGAMGQGVTGREQATSLDPAADAAGDIDSDAAHLLDGHSVNMDYTPGHELASEPGSDTIDVDLNLSDTDSALGMSTASSTFSLRDSVYEYIEEYGRTYHAYKAGAYHVPNDEKEQERLDLQHHLFRMTMNGSLFAAPVTNLRNVLDIATGTGIWAIELAQEHPAARVIGTDLSPIQPAFIPINCEFFIEDCEDEWNFTRQFDLIHGRALLSCFSKPRTVIASIFSALTPGGYFELQDICFPCKSPDGTLEGTSLQQWQTLMVDGLRKLGKDFEKVKEYGTYMREAGFVDVVEKKYTWAIGPWIRGKKQKLQATWWAQNFLDGIHGWSMAIITRGMGWTPEEVEVLLAGVRDDVSNYRNVHAYVQMYVVYGQKPL</sequence>
<dbReference type="PANTHER" id="PTHR43591:SF102">
    <property type="entry name" value="S-ADENOSYL-L-METHIONINE-DEPENDENT METHYLTRANSFERASE"/>
    <property type="match status" value="1"/>
</dbReference>
<feature type="region of interest" description="Disordered" evidence="1">
    <location>
        <begin position="76"/>
        <end position="101"/>
    </location>
</feature>
<gene>
    <name evidence="2" type="ORF">BP5796_05038</name>
</gene>
<comment type="caution">
    <text evidence="2">The sequence shown here is derived from an EMBL/GenBank/DDBJ whole genome shotgun (WGS) entry which is preliminary data.</text>
</comment>
<dbReference type="InterPro" id="IPR029063">
    <property type="entry name" value="SAM-dependent_MTases_sf"/>
</dbReference>
<dbReference type="GO" id="GO:0008168">
    <property type="term" value="F:methyltransferase activity"/>
    <property type="evidence" value="ECO:0007669"/>
    <property type="project" value="TreeGrafter"/>
</dbReference>
<dbReference type="AlphaFoldDB" id="A0A3D8S2F4"/>
<dbReference type="Proteomes" id="UP000256328">
    <property type="component" value="Unassembled WGS sequence"/>
</dbReference>
<reference evidence="2 3" key="1">
    <citation type="journal article" date="2018" name="IMA Fungus">
        <title>IMA Genome-F 9: Draft genome sequence of Annulohypoxylon stygium, Aspergillus mulundensis, Berkeleyomyces basicola (syn. Thielaviopsis basicola), Ceratocystis smalleyi, two Cercospora beticola strains, Coleophoma cylindrospora, Fusarium fracticaudum, Phialophora cf. hyalina, and Morchella septimelata.</title>
        <authorList>
            <person name="Wingfield B.D."/>
            <person name="Bills G.F."/>
            <person name="Dong Y."/>
            <person name="Huang W."/>
            <person name="Nel W.J."/>
            <person name="Swalarsk-Parry B.S."/>
            <person name="Vaghefi N."/>
            <person name="Wilken P.M."/>
            <person name="An Z."/>
            <person name="de Beer Z.W."/>
            <person name="De Vos L."/>
            <person name="Chen L."/>
            <person name="Duong T.A."/>
            <person name="Gao Y."/>
            <person name="Hammerbacher A."/>
            <person name="Kikkert J.R."/>
            <person name="Li Y."/>
            <person name="Li H."/>
            <person name="Li K."/>
            <person name="Li Q."/>
            <person name="Liu X."/>
            <person name="Ma X."/>
            <person name="Naidoo K."/>
            <person name="Pethybridge S.J."/>
            <person name="Sun J."/>
            <person name="Steenkamp E.T."/>
            <person name="van der Nest M.A."/>
            <person name="van Wyk S."/>
            <person name="Wingfield M.J."/>
            <person name="Xiong C."/>
            <person name="Yue Q."/>
            <person name="Zhang X."/>
        </authorList>
    </citation>
    <scope>NUCLEOTIDE SEQUENCE [LARGE SCALE GENOMIC DNA]</scope>
    <source>
        <strain evidence="2 3">BP5796</strain>
    </source>
</reference>
<dbReference type="CDD" id="cd02440">
    <property type="entry name" value="AdoMet_MTases"/>
    <property type="match status" value="1"/>
</dbReference>
<dbReference type="SUPFAM" id="SSF53335">
    <property type="entry name" value="S-adenosyl-L-methionine-dependent methyltransferases"/>
    <property type="match status" value="1"/>
</dbReference>
<evidence type="ECO:0008006" key="4">
    <source>
        <dbReference type="Google" id="ProtNLM"/>
    </source>
</evidence>
<evidence type="ECO:0000313" key="3">
    <source>
        <dbReference type="Proteomes" id="UP000256328"/>
    </source>
</evidence>
<evidence type="ECO:0000313" key="2">
    <source>
        <dbReference type="EMBL" id="RDW80340.1"/>
    </source>
</evidence>
<keyword evidence="3" id="KW-1185">Reference proteome</keyword>
<dbReference type="PANTHER" id="PTHR43591">
    <property type="entry name" value="METHYLTRANSFERASE"/>
    <property type="match status" value="1"/>
</dbReference>
<name>A0A3D8S2F4_9HELO</name>